<keyword evidence="1" id="KW-0378">Hydrolase</keyword>
<protein>
    <submittedName>
        <fullName evidence="4">Pimeloyl-ACP methyl ester carboxylesterase</fullName>
    </submittedName>
</protein>
<keyword evidence="2" id="KW-0442">Lipid degradation</keyword>
<dbReference type="SUPFAM" id="SSF53474">
    <property type="entry name" value="alpha/beta-Hydrolases"/>
    <property type="match status" value="1"/>
</dbReference>
<evidence type="ECO:0000256" key="1">
    <source>
        <dbReference type="ARBA" id="ARBA00022801"/>
    </source>
</evidence>
<keyword evidence="5" id="KW-1185">Reference proteome</keyword>
<keyword evidence="3" id="KW-0443">Lipid metabolism</keyword>
<dbReference type="PANTHER" id="PTHR10272:SF0">
    <property type="entry name" value="PLATELET-ACTIVATING FACTOR ACETYLHYDROLASE"/>
    <property type="match status" value="1"/>
</dbReference>
<dbReference type="InterPro" id="IPR029058">
    <property type="entry name" value="AB_hydrolase_fold"/>
</dbReference>
<dbReference type="EMBL" id="JAAVTK010000024">
    <property type="protein sequence ID" value="NKI91846.1"/>
    <property type="molecule type" value="Genomic_DNA"/>
</dbReference>
<reference evidence="4 5" key="1">
    <citation type="submission" date="2020-03" db="EMBL/GenBank/DDBJ databases">
        <title>Genomic Encyclopedia of Type Strains, Phase IV (KMG-V): Genome sequencing to study the core and pangenomes of soil and plant-associated prokaryotes.</title>
        <authorList>
            <person name="Whitman W."/>
        </authorList>
    </citation>
    <scope>NUCLEOTIDE SEQUENCE [LARGE SCALE GENOMIC DNA]</scope>
    <source>
        <strain evidence="4 5">1B</strain>
    </source>
</reference>
<evidence type="ECO:0000313" key="5">
    <source>
        <dbReference type="Proteomes" id="UP000717634"/>
    </source>
</evidence>
<dbReference type="RefSeq" id="WP_168675393.1">
    <property type="nucleotide sequence ID" value="NZ_JAAVTK010000024.1"/>
</dbReference>
<evidence type="ECO:0000256" key="2">
    <source>
        <dbReference type="ARBA" id="ARBA00022963"/>
    </source>
</evidence>
<gene>
    <name evidence="4" type="ORF">HBN54_004469</name>
</gene>
<dbReference type="PANTHER" id="PTHR10272">
    <property type="entry name" value="PLATELET-ACTIVATING FACTOR ACETYLHYDROLASE"/>
    <property type="match status" value="1"/>
</dbReference>
<sequence>MRPSTPSPFDSLTSAPSAVISVSPIILAAPDRGEDLQVRVSAPVIGSQLPLIILAHGFGSSLEGYAPLAQFWAAHGFAVIQPTFLDSRTLQPKPKASHGEAVQAYLADPRKLRMWRFRVADMKRILDHLDVLESAVPGLTGRLDHSRIAVAGHSFGAQTAGVLLGARVLGADESVREDLSDPRIKAGVLLSAAGQGGESLSPFAVEHFPHLNQSYADLKTPTLVVAGDADQSPLTVRGPEWFTDAYTLSPGANCLVTLFGGEHMLGGISGYLVTETTDENPERVAVVQWLTWAYLRSALYPEDPAWPAACATLQERFSTVGRIDCK</sequence>
<accession>A0ABX1HNP1</accession>
<proteinExistence type="predicted"/>
<dbReference type="Proteomes" id="UP000717634">
    <property type="component" value="Unassembled WGS sequence"/>
</dbReference>
<name>A0ABX1HNP1_9BACT</name>
<dbReference type="Gene3D" id="3.40.50.1820">
    <property type="entry name" value="alpha/beta hydrolase"/>
    <property type="match status" value="1"/>
</dbReference>
<comment type="caution">
    <text evidence="4">The sequence shown here is derived from an EMBL/GenBank/DDBJ whole genome shotgun (WGS) entry which is preliminary data.</text>
</comment>
<organism evidence="4 5">
    <name type="scientific">Hymenobacter artigasi</name>
    <dbReference type="NCBI Taxonomy" id="2719616"/>
    <lineage>
        <taxon>Bacteria</taxon>
        <taxon>Pseudomonadati</taxon>
        <taxon>Bacteroidota</taxon>
        <taxon>Cytophagia</taxon>
        <taxon>Cytophagales</taxon>
        <taxon>Hymenobacteraceae</taxon>
        <taxon>Hymenobacter</taxon>
    </lineage>
</organism>
<evidence type="ECO:0000256" key="3">
    <source>
        <dbReference type="ARBA" id="ARBA00023098"/>
    </source>
</evidence>
<evidence type="ECO:0000313" key="4">
    <source>
        <dbReference type="EMBL" id="NKI91846.1"/>
    </source>
</evidence>